<dbReference type="PANTHER" id="PTHR15615">
    <property type="match status" value="1"/>
</dbReference>
<dbReference type="SUPFAM" id="SSF47954">
    <property type="entry name" value="Cyclin-like"/>
    <property type="match status" value="1"/>
</dbReference>
<evidence type="ECO:0000313" key="1">
    <source>
        <dbReference type="EMBL" id="EER19884.1"/>
    </source>
</evidence>
<dbReference type="OrthoDB" id="441714at2759"/>
<dbReference type="GO" id="GO:0019901">
    <property type="term" value="F:protein kinase binding"/>
    <property type="evidence" value="ECO:0007669"/>
    <property type="project" value="InterPro"/>
</dbReference>
<dbReference type="GeneID" id="9058395"/>
<sequence length="255" mass="28089">MRDKLSFKGASNSGNSQSFSSPMDGFLHALSNLLEHMVLVATLEGVDSPGTRTRFHGISPPSISIYHYLQRVESHFRCSSECFVIALIYMDRLLKTQGPNFVVTMCAIHRVILTSVVLAAKFFDDRYYSNKFYAAVGGVRTKELNALEAEFLRLINWNLHTLPEEYEAYRMSVWSSSTSVELALPPLSSSLSTPPGLMISLIKAPRASSVATVSSINTNTKSSSSSSSSSEVLRRIESCVNWEMATVTPSSVVTQ</sequence>
<dbReference type="CDD" id="cd20558">
    <property type="entry name" value="CYCLIN_ScPCL7-like"/>
    <property type="match status" value="1"/>
</dbReference>
<dbReference type="InParanoid" id="C5K6G4"/>
<accession>C5K6G4</accession>
<evidence type="ECO:0000313" key="2">
    <source>
        <dbReference type="Proteomes" id="UP000007800"/>
    </source>
</evidence>
<dbReference type="Gene3D" id="1.10.472.10">
    <property type="entry name" value="Cyclin-like"/>
    <property type="match status" value="1"/>
</dbReference>
<proteinExistence type="predicted"/>
<keyword evidence="2" id="KW-1185">Reference proteome</keyword>
<dbReference type="Pfam" id="PF08613">
    <property type="entry name" value="Cyclin"/>
    <property type="match status" value="1"/>
</dbReference>
<dbReference type="RefSeq" id="XP_002788088.1">
    <property type="nucleotide sequence ID" value="XM_002788042.1"/>
</dbReference>
<dbReference type="Proteomes" id="UP000007800">
    <property type="component" value="Unassembled WGS sequence"/>
</dbReference>
<dbReference type="InterPro" id="IPR036915">
    <property type="entry name" value="Cyclin-like_sf"/>
</dbReference>
<dbReference type="PANTHER" id="PTHR15615:SF108">
    <property type="entry name" value="PROTEIN CNPPD1"/>
    <property type="match status" value="1"/>
</dbReference>
<name>C5K6G4_PERM5</name>
<gene>
    <name evidence="1" type="ORF">Pmar_PMAR006776</name>
</gene>
<reference evidence="1 2" key="1">
    <citation type="submission" date="2008-07" db="EMBL/GenBank/DDBJ databases">
        <authorList>
            <person name="El-Sayed N."/>
            <person name="Caler E."/>
            <person name="Inman J."/>
            <person name="Amedeo P."/>
            <person name="Hass B."/>
            <person name="Wortman J."/>
        </authorList>
    </citation>
    <scope>NUCLEOTIDE SEQUENCE [LARGE SCALE GENOMIC DNA]</scope>
    <source>
        <strain evidence="2">ATCC 50983 / TXsc</strain>
    </source>
</reference>
<dbReference type="AlphaFoldDB" id="C5K6G4"/>
<organism evidence="2">
    <name type="scientific">Perkinsus marinus (strain ATCC 50983 / TXsc)</name>
    <dbReference type="NCBI Taxonomy" id="423536"/>
    <lineage>
        <taxon>Eukaryota</taxon>
        <taxon>Sar</taxon>
        <taxon>Alveolata</taxon>
        <taxon>Perkinsozoa</taxon>
        <taxon>Perkinsea</taxon>
        <taxon>Perkinsida</taxon>
        <taxon>Perkinsidae</taxon>
        <taxon>Perkinsus</taxon>
    </lineage>
</organism>
<dbReference type="EMBL" id="GG670888">
    <property type="protein sequence ID" value="EER19884.1"/>
    <property type="molecule type" value="Genomic_DNA"/>
</dbReference>
<protein>
    <submittedName>
        <fullName evidence="1">G1/S-specific cyclin PCL5, putative</fullName>
    </submittedName>
</protein>
<dbReference type="InterPro" id="IPR013922">
    <property type="entry name" value="Cyclin_PHO80-like"/>
</dbReference>